<comment type="caution">
    <text evidence="1">The sequence shown here is derived from an EMBL/GenBank/DDBJ whole genome shotgun (WGS) entry which is preliminary data.</text>
</comment>
<gene>
    <name evidence="1" type="ORF">PEVE_00030965</name>
</gene>
<evidence type="ECO:0000313" key="1">
    <source>
        <dbReference type="EMBL" id="CAH3027191.1"/>
    </source>
</evidence>
<reference evidence="1 2" key="1">
    <citation type="submission" date="2022-05" db="EMBL/GenBank/DDBJ databases">
        <authorList>
            <consortium name="Genoscope - CEA"/>
            <person name="William W."/>
        </authorList>
    </citation>
    <scope>NUCLEOTIDE SEQUENCE [LARGE SCALE GENOMIC DNA]</scope>
</reference>
<evidence type="ECO:0000313" key="2">
    <source>
        <dbReference type="Proteomes" id="UP001159427"/>
    </source>
</evidence>
<name>A0ABN8MGH0_9CNID</name>
<feature type="non-terminal residue" evidence="1">
    <location>
        <position position="127"/>
    </location>
</feature>
<accession>A0ABN8MGH0</accession>
<proteinExistence type="predicted"/>
<keyword evidence="2" id="KW-1185">Reference proteome</keyword>
<feature type="non-terminal residue" evidence="1">
    <location>
        <position position="1"/>
    </location>
</feature>
<dbReference type="Proteomes" id="UP001159427">
    <property type="component" value="Unassembled WGS sequence"/>
</dbReference>
<dbReference type="EMBL" id="CALNXI010000440">
    <property type="protein sequence ID" value="CAH3027191.1"/>
    <property type="molecule type" value="Genomic_DNA"/>
</dbReference>
<organism evidence="1 2">
    <name type="scientific">Porites evermanni</name>
    <dbReference type="NCBI Taxonomy" id="104178"/>
    <lineage>
        <taxon>Eukaryota</taxon>
        <taxon>Metazoa</taxon>
        <taxon>Cnidaria</taxon>
        <taxon>Anthozoa</taxon>
        <taxon>Hexacorallia</taxon>
        <taxon>Scleractinia</taxon>
        <taxon>Fungiina</taxon>
        <taxon>Poritidae</taxon>
        <taxon>Porites</taxon>
    </lineage>
</organism>
<protein>
    <submittedName>
        <fullName evidence="1">Uncharacterized protein</fullName>
    </submittedName>
</protein>
<sequence length="127" mass="13848">ATIGSELVEESIQPSLYCQEEIDAAEVLLSATSVVSRSSNCASEQGQELTVFPWNGLTSTGISITNTCPLDNWLMIFQALTKSHKVELSDLPESVHIIGTSLKLIDDGLYADAKLLILQSLPQWQQL</sequence>